<feature type="compositionally biased region" description="Low complexity" evidence="1">
    <location>
        <begin position="164"/>
        <end position="174"/>
    </location>
</feature>
<keyword evidence="2" id="KW-1133">Transmembrane helix</keyword>
<feature type="compositionally biased region" description="Gly residues" evidence="1">
    <location>
        <begin position="175"/>
        <end position="201"/>
    </location>
</feature>
<keyword evidence="4" id="KW-1185">Reference proteome</keyword>
<feature type="region of interest" description="Disordered" evidence="1">
    <location>
        <begin position="1"/>
        <end position="208"/>
    </location>
</feature>
<protein>
    <submittedName>
        <fullName evidence="3">Membrane protein</fullName>
    </submittedName>
</protein>
<feature type="compositionally biased region" description="Low complexity" evidence="1">
    <location>
        <begin position="9"/>
        <end position="23"/>
    </location>
</feature>
<proteinExistence type="predicted"/>
<gene>
    <name evidence="3" type="ORF">ADL29_35045</name>
</gene>
<evidence type="ECO:0000313" key="4">
    <source>
        <dbReference type="Proteomes" id="UP000037982"/>
    </source>
</evidence>
<name>A0A0N1JW01_9ACTN</name>
<evidence type="ECO:0000313" key="3">
    <source>
        <dbReference type="EMBL" id="KPC59288.1"/>
    </source>
</evidence>
<feature type="transmembrane region" description="Helical" evidence="2">
    <location>
        <begin position="222"/>
        <end position="246"/>
    </location>
</feature>
<comment type="caution">
    <text evidence="3">The sequence shown here is derived from an EMBL/GenBank/DDBJ whole genome shotgun (WGS) entry which is preliminary data.</text>
</comment>
<keyword evidence="2" id="KW-0812">Transmembrane</keyword>
<organism evidence="3 4">
    <name type="scientific">Streptomyces chattanoogensis</name>
    <dbReference type="NCBI Taxonomy" id="66876"/>
    <lineage>
        <taxon>Bacteria</taxon>
        <taxon>Bacillati</taxon>
        <taxon>Actinomycetota</taxon>
        <taxon>Actinomycetes</taxon>
        <taxon>Kitasatosporales</taxon>
        <taxon>Streptomycetaceae</taxon>
        <taxon>Streptomyces</taxon>
    </lineage>
</organism>
<evidence type="ECO:0000256" key="1">
    <source>
        <dbReference type="SAM" id="MobiDB-lite"/>
    </source>
</evidence>
<reference evidence="4" key="1">
    <citation type="submission" date="2015-07" db="EMBL/GenBank/DDBJ databases">
        <authorList>
            <person name="Ju K.-S."/>
            <person name="Doroghazi J.R."/>
            <person name="Metcalf W.W."/>
        </authorList>
    </citation>
    <scope>NUCLEOTIDE SEQUENCE [LARGE SCALE GENOMIC DNA]</scope>
    <source>
        <strain evidence="4">NRRL ISP-5002</strain>
    </source>
</reference>
<dbReference type="PATRIC" id="fig|66876.3.peg.7719"/>
<feature type="transmembrane region" description="Helical" evidence="2">
    <location>
        <begin position="296"/>
        <end position="321"/>
    </location>
</feature>
<sequence>MTDRRRSTALLLPLPATAPGAFLLRERTPSSSSPGGQGATGGADSAGSPGATDPAAAAGASDPSGSSDPSGTSGSSNTSGTSGTSGSPGASGSSGGSDASAPSSPSAPSDGKRRRAHTPEKDNPFAPPPADAPDQEWRPRHPNGQGGNGGQEQSPQDEPTPPWGSQWSSRQPGRQSGGFGSRPGGRGQQGGQGGPGGGPGGLRWDPTDPAQRRARYALLSGMWSFFFVLFSLPEISLLLGALAVYWGVSSLRAKPGAAKQAAAATTAAMEGRPAPAPGGPLGAPAGPVSTRPQTTAAIAGLITGSLALMMVAATFTVQVVYRDYFTCVDDALTQQAGKSCERLLPKELRPLLGTQK</sequence>
<dbReference type="EMBL" id="LGKG01000185">
    <property type="protein sequence ID" value="KPC59288.1"/>
    <property type="molecule type" value="Genomic_DNA"/>
</dbReference>
<feature type="compositionally biased region" description="Low complexity" evidence="1">
    <location>
        <begin position="45"/>
        <end position="109"/>
    </location>
</feature>
<dbReference type="RefSeq" id="WP_053927537.1">
    <property type="nucleotide sequence ID" value="NZ_LGKG01000185.1"/>
</dbReference>
<evidence type="ECO:0000256" key="2">
    <source>
        <dbReference type="SAM" id="Phobius"/>
    </source>
</evidence>
<keyword evidence="2" id="KW-0472">Membrane</keyword>
<dbReference type="AlphaFoldDB" id="A0A0N1JW01"/>
<dbReference type="Proteomes" id="UP000037982">
    <property type="component" value="Unassembled WGS sequence"/>
</dbReference>
<feature type="region of interest" description="Disordered" evidence="1">
    <location>
        <begin position="270"/>
        <end position="289"/>
    </location>
</feature>
<accession>A0A0N1JW01</accession>